<evidence type="ECO:0000313" key="1">
    <source>
        <dbReference type="EMBL" id="SET26972.1"/>
    </source>
</evidence>
<comment type="caution">
    <text evidence="1">The sequence shown here is derived from an EMBL/GenBank/DDBJ whole genome shotgun (WGS) entry which is preliminary data.</text>
</comment>
<organism evidence="1 2">
    <name type="scientific">Enterocloster clostridioformis</name>
    <dbReference type="NCBI Taxonomy" id="1531"/>
    <lineage>
        <taxon>Bacteria</taxon>
        <taxon>Bacillati</taxon>
        <taxon>Bacillota</taxon>
        <taxon>Clostridia</taxon>
        <taxon>Lachnospirales</taxon>
        <taxon>Lachnospiraceae</taxon>
        <taxon>Enterocloster</taxon>
    </lineage>
</organism>
<accession>A0A1I0D5T4</accession>
<dbReference type="EMBL" id="FOIO01000004">
    <property type="protein sequence ID" value="SET26972.1"/>
    <property type="molecule type" value="Genomic_DNA"/>
</dbReference>
<dbReference type="Proteomes" id="UP000182121">
    <property type="component" value="Unassembled WGS sequence"/>
</dbReference>
<protein>
    <recommendedName>
        <fullName evidence="3">DNA-binding response regulator</fullName>
    </recommendedName>
</protein>
<name>A0A1I0D5T4_9FIRM</name>
<dbReference type="AlphaFoldDB" id="A0A1I0D5T4"/>
<gene>
    <name evidence="1" type="ORF">SAMN05216521_100430</name>
</gene>
<dbReference type="RefSeq" id="WP_074661607.1">
    <property type="nucleotide sequence ID" value="NZ_FOIO01000004.1"/>
</dbReference>
<sequence>MRRIVIDMQNVLFADAVAEALRNFDSNLEPVMSESPDKTLSLCDAVLASVLIMEVTVYTSWTLEERLKIRNALKKAQPDCKIVLVVDENTEKKLADRVRQAKKDGLVDNFIYGSVSSSYLSAVIDAL</sequence>
<evidence type="ECO:0008006" key="3">
    <source>
        <dbReference type="Google" id="ProtNLM"/>
    </source>
</evidence>
<evidence type="ECO:0000313" key="2">
    <source>
        <dbReference type="Proteomes" id="UP000182121"/>
    </source>
</evidence>
<reference evidence="1 2" key="1">
    <citation type="submission" date="2016-10" db="EMBL/GenBank/DDBJ databases">
        <authorList>
            <person name="Varghese N."/>
            <person name="Submissions S."/>
        </authorList>
    </citation>
    <scope>NUCLEOTIDE SEQUENCE [LARGE SCALE GENOMIC DNA]</scope>
    <source>
        <strain evidence="1 2">NLAE-zl-C196</strain>
    </source>
</reference>
<proteinExistence type="predicted"/>